<sequence>MTKVDFAYMPEAHSILAHIRRTAMAKIMPAEIFET</sequence>
<dbReference type="AlphaFoldDB" id="A0A382DGC7"/>
<evidence type="ECO:0000313" key="1">
    <source>
        <dbReference type="EMBL" id="SVB37189.1"/>
    </source>
</evidence>
<proteinExistence type="predicted"/>
<name>A0A382DGC7_9ZZZZ</name>
<reference evidence="1" key="1">
    <citation type="submission" date="2018-05" db="EMBL/GenBank/DDBJ databases">
        <authorList>
            <person name="Lanie J.A."/>
            <person name="Ng W.-L."/>
            <person name="Kazmierczak K.M."/>
            <person name="Andrzejewski T.M."/>
            <person name="Davidsen T.M."/>
            <person name="Wayne K.J."/>
            <person name="Tettelin H."/>
            <person name="Glass J.I."/>
            <person name="Rusch D."/>
            <person name="Podicherti R."/>
            <person name="Tsui H.-C.T."/>
            <person name="Winkler M.E."/>
        </authorList>
    </citation>
    <scope>NUCLEOTIDE SEQUENCE</scope>
</reference>
<organism evidence="1">
    <name type="scientific">marine metagenome</name>
    <dbReference type="NCBI Taxonomy" id="408172"/>
    <lineage>
        <taxon>unclassified sequences</taxon>
        <taxon>metagenomes</taxon>
        <taxon>ecological metagenomes</taxon>
    </lineage>
</organism>
<accession>A0A382DGC7</accession>
<dbReference type="EMBL" id="UINC01039145">
    <property type="protein sequence ID" value="SVB37189.1"/>
    <property type="molecule type" value="Genomic_DNA"/>
</dbReference>
<gene>
    <name evidence="1" type="ORF">METZ01_LOCUS190043</name>
</gene>
<protein>
    <submittedName>
        <fullName evidence="1">Uncharacterized protein</fullName>
    </submittedName>
</protein>